<evidence type="ECO:0000256" key="5">
    <source>
        <dbReference type="NCBIfam" id="TIGR01927"/>
    </source>
</evidence>
<dbReference type="InterPro" id="IPR029017">
    <property type="entry name" value="Enolase-like_N"/>
</dbReference>
<accession>B7KIG8</accession>
<evidence type="ECO:0000256" key="4">
    <source>
        <dbReference type="HAMAP-Rule" id="MF_00470"/>
    </source>
</evidence>
<dbReference type="SUPFAM" id="SSF54826">
    <property type="entry name" value="Enolase N-terminal domain-like"/>
    <property type="match status" value="1"/>
</dbReference>
<proteinExistence type="inferred from homology"/>
<keyword evidence="8" id="KW-1185">Reference proteome</keyword>
<organism evidence="7 8">
    <name type="scientific">Gloeothece citriformis (strain PCC 7424)</name>
    <name type="common">Cyanothece sp. (strain PCC 7424)</name>
    <dbReference type="NCBI Taxonomy" id="65393"/>
    <lineage>
        <taxon>Bacteria</taxon>
        <taxon>Bacillati</taxon>
        <taxon>Cyanobacteriota</taxon>
        <taxon>Cyanophyceae</taxon>
        <taxon>Oscillatoriophycideae</taxon>
        <taxon>Chroococcales</taxon>
        <taxon>Aphanothecaceae</taxon>
        <taxon>Gloeothece</taxon>
        <taxon>Gloeothece citriformis</taxon>
    </lineage>
</organism>
<dbReference type="KEGG" id="cyc:PCC7424_0918"/>
<dbReference type="SUPFAM" id="SSF51604">
    <property type="entry name" value="Enolase C-terminal domain-like"/>
    <property type="match status" value="1"/>
</dbReference>
<dbReference type="CDD" id="cd03320">
    <property type="entry name" value="OSBS"/>
    <property type="match status" value="1"/>
</dbReference>
<evidence type="ECO:0000313" key="8">
    <source>
        <dbReference type="Proteomes" id="UP000002384"/>
    </source>
</evidence>
<sequence>MIYSFNYHPYKRHFRKPLNTSHGLWRIREGIIISLKDDRGKIGWGEIAPIPWFGSETLEQGLNLCHKLGEKVTKEDIDQISDRLPACQFGFESALESLLSWEQNSRSFFNERKMKYSYLLPAGKEVLAAWEKISQQYPLPITLKWKIGVYPLDVEIEIFRQLSQVLPSEVKLRLDANGGLKLSQIQHWLDITDKMGNVEFIEQPLPPQELEIMLGLNQNYMTPLALDESVATLKQLEDAYHRGWKGIYVIKAAIAGSPRRLRQFILQNPIDAVFSSVLETKIGRESAIKLAKELSNPERALGFGVNHWFIEEKEE</sequence>
<dbReference type="Pfam" id="PF21508">
    <property type="entry name" value="MenC_N"/>
    <property type="match status" value="1"/>
</dbReference>
<dbReference type="NCBIfam" id="TIGR01927">
    <property type="entry name" value="menC_gam_Gplu"/>
    <property type="match status" value="1"/>
</dbReference>
<dbReference type="InterPro" id="IPR036849">
    <property type="entry name" value="Enolase-like_C_sf"/>
</dbReference>
<feature type="active site" description="Proton acceptor" evidence="4">
    <location>
        <position position="251"/>
    </location>
</feature>
<keyword evidence="3 4" id="KW-0456">Lyase</keyword>
<dbReference type="GO" id="GO:0009234">
    <property type="term" value="P:menaquinone biosynthetic process"/>
    <property type="evidence" value="ECO:0007669"/>
    <property type="project" value="UniProtKB-UniRule"/>
</dbReference>
<dbReference type="OrthoDB" id="9802699at2"/>
<dbReference type="Proteomes" id="UP000002384">
    <property type="component" value="Chromosome"/>
</dbReference>
<feature type="binding site" evidence="4">
    <location>
        <position position="202"/>
    </location>
    <ligand>
        <name>Mg(2+)</name>
        <dbReference type="ChEBI" id="CHEBI:18420"/>
    </ligand>
</feature>
<comment type="similarity">
    <text evidence="4">Belongs to the mandelate racemase/muconate lactonizing enzyme family. MenC type 1 subfamily.</text>
</comment>
<dbReference type="InterPro" id="IPR013342">
    <property type="entry name" value="Mandelate_racemase_C"/>
</dbReference>
<dbReference type="Gene3D" id="3.20.20.120">
    <property type="entry name" value="Enolase-like C-terminal domain"/>
    <property type="match status" value="1"/>
</dbReference>
<dbReference type="SFLD" id="SFLDF00009">
    <property type="entry name" value="o-succinylbenzoate_synthase"/>
    <property type="match status" value="1"/>
</dbReference>
<keyword evidence="2 4" id="KW-0460">Magnesium</keyword>
<gene>
    <name evidence="4" type="primary">menC</name>
    <name evidence="7" type="ordered locus">PCC7424_0918</name>
</gene>
<dbReference type="eggNOG" id="COG4948">
    <property type="taxonomic scope" value="Bacteria"/>
</dbReference>
<comment type="function">
    <text evidence="4">Converts 2-succinyl-6-hydroxy-2,4-cyclohexadiene-1-carboxylate (SHCHC) to 2-succinylbenzoate (OSB).</text>
</comment>
<dbReference type="AlphaFoldDB" id="B7KIG8"/>
<evidence type="ECO:0000259" key="6">
    <source>
        <dbReference type="SMART" id="SM00922"/>
    </source>
</evidence>
<dbReference type="Gene3D" id="3.30.390.10">
    <property type="entry name" value="Enolase-like, N-terminal domain"/>
    <property type="match status" value="1"/>
</dbReference>
<protein>
    <recommendedName>
        <fullName evidence="4 5">o-succinylbenzoate synthase</fullName>
        <shortName evidence="4">OSB synthase</shortName>
        <shortName evidence="4">OSBS</shortName>
        <ecNumber evidence="4 5">4.2.1.113</ecNumber>
    </recommendedName>
    <alternativeName>
        <fullName evidence="4">4-(2'-carboxyphenyl)-4-oxybutyric acid synthase</fullName>
    </alternativeName>
    <alternativeName>
        <fullName evidence="4">o-succinylbenzoic acid synthase</fullName>
    </alternativeName>
</protein>
<comment type="cofactor">
    <cofactor evidence="4">
        <name>a divalent metal cation</name>
        <dbReference type="ChEBI" id="CHEBI:60240"/>
    </cofactor>
</comment>
<dbReference type="EC" id="4.2.1.113" evidence="4 5"/>
<dbReference type="GO" id="GO:0043748">
    <property type="term" value="F:O-succinylbenzoate synthase activity"/>
    <property type="evidence" value="ECO:0007669"/>
    <property type="project" value="UniProtKB-EC"/>
</dbReference>
<dbReference type="PANTHER" id="PTHR48073:SF2">
    <property type="entry name" value="O-SUCCINYLBENZOATE SYNTHASE"/>
    <property type="match status" value="1"/>
</dbReference>
<dbReference type="SFLD" id="SFLDG00180">
    <property type="entry name" value="muconate_cycloisomerase"/>
    <property type="match status" value="1"/>
</dbReference>
<comment type="pathway">
    <text evidence="4">Cofactor biosynthesis; phylloquinone biosynthesis.</text>
</comment>
<dbReference type="EMBL" id="CP001291">
    <property type="protein sequence ID" value="ACK69374.1"/>
    <property type="molecule type" value="Genomic_DNA"/>
</dbReference>
<dbReference type="UniPathway" id="UPA01057">
    <property type="reaction ID" value="UER00165"/>
</dbReference>
<feature type="binding site" evidence="4">
    <location>
        <position position="227"/>
    </location>
    <ligand>
        <name>Mg(2+)</name>
        <dbReference type="ChEBI" id="CHEBI:18420"/>
    </ligand>
</feature>
<dbReference type="HOGENOM" id="CLU_030273_0_2_3"/>
<dbReference type="InterPro" id="IPR010196">
    <property type="entry name" value="OSB_synthase_MenC1"/>
</dbReference>
<feature type="active site" description="Proton donor" evidence="4">
    <location>
        <position position="146"/>
    </location>
</feature>
<dbReference type="STRING" id="65393.PCC7424_0918"/>
<evidence type="ECO:0000256" key="1">
    <source>
        <dbReference type="ARBA" id="ARBA00022723"/>
    </source>
</evidence>
<dbReference type="GO" id="GO:0042372">
    <property type="term" value="P:phylloquinone biosynthetic process"/>
    <property type="evidence" value="ECO:0007669"/>
    <property type="project" value="UniProtKB-UniRule"/>
</dbReference>
<dbReference type="PANTHER" id="PTHR48073">
    <property type="entry name" value="O-SUCCINYLBENZOATE SYNTHASE-RELATED"/>
    <property type="match status" value="1"/>
</dbReference>
<dbReference type="NCBIfam" id="NF002739">
    <property type="entry name" value="PRK02714.1"/>
    <property type="match status" value="1"/>
</dbReference>
<feature type="domain" description="Mandelate racemase/muconate lactonizing enzyme C-terminal" evidence="6">
    <location>
        <begin position="124"/>
        <end position="223"/>
    </location>
</feature>
<comment type="pathway">
    <text evidence="4">Quinol/quinone metabolism; 1,4-dihydroxy-2-naphthoate biosynthesis; 1,4-dihydroxy-2-naphthoate from chorismate: step 4/7.</text>
</comment>
<dbReference type="InterPro" id="IPR029065">
    <property type="entry name" value="Enolase_C-like"/>
</dbReference>
<dbReference type="Pfam" id="PF13378">
    <property type="entry name" value="MR_MLE_C"/>
    <property type="match status" value="1"/>
</dbReference>
<dbReference type="HAMAP" id="MF_00470">
    <property type="entry name" value="MenC_1"/>
    <property type="match status" value="1"/>
</dbReference>
<feature type="binding site" evidence="4">
    <location>
        <position position="175"/>
    </location>
    <ligand>
        <name>Mg(2+)</name>
        <dbReference type="ChEBI" id="CHEBI:18420"/>
    </ligand>
</feature>
<dbReference type="InterPro" id="IPR041338">
    <property type="entry name" value="OSBS_N"/>
</dbReference>
<dbReference type="UniPathway" id="UPA00995"/>
<evidence type="ECO:0000256" key="3">
    <source>
        <dbReference type="ARBA" id="ARBA00023239"/>
    </source>
</evidence>
<comment type="catalytic activity">
    <reaction evidence="4">
        <text>(1R,6R)-6-hydroxy-2-succinyl-cyclohexa-2,4-diene-1-carboxylate = 2-succinylbenzoate + H2O</text>
        <dbReference type="Rhea" id="RHEA:10196"/>
        <dbReference type="ChEBI" id="CHEBI:15377"/>
        <dbReference type="ChEBI" id="CHEBI:18325"/>
        <dbReference type="ChEBI" id="CHEBI:58689"/>
        <dbReference type="EC" id="4.2.1.113"/>
    </reaction>
</comment>
<dbReference type="RefSeq" id="WP_012598321.1">
    <property type="nucleotide sequence ID" value="NC_011729.1"/>
</dbReference>
<name>B7KIG8_GLOC7</name>
<evidence type="ECO:0000313" key="7">
    <source>
        <dbReference type="EMBL" id="ACK69374.1"/>
    </source>
</evidence>
<keyword evidence="1 4" id="KW-0479">Metal-binding</keyword>
<reference evidence="8" key="1">
    <citation type="journal article" date="2011" name="MBio">
        <title>Novel metabolic attributes of the genus Cyanothece, comprising a group of unicellular nitrogen-fixing Cyanobacteria.</title>
        <authorList>
            <person name="Bandyopadhyay A."/>
            <person name="Elvitigala T."/>
            <person name="Welsh E."/>
            <person name="Stockel J."/>
            <person name="Liberton M."/>
            <person name="Min H."/>
            <person name="Sherman L.A."/>
            <person name="Pakrasi H.B."/>
        </authorList>
    </citation>
    <scope>NUCLEOTIDE SEQUENCE [LARGE SCALE GENOMIC DNA]</scope>
    <source>
        <strain evidence="8">PCC 7424</strain>
    </source>
</reference>
<dbReference type="SMART" id="SM00922">
    <property type="entry name" value="MR_MLE"/>
    <property type="match status" value="1"/>
</dbReference>
<evidence type="ECO:0000256" key="2">
    <source>
        <dbReference type="ARBA" id="ARBA00022842"/>
    </source>
</evidence>
<dbReference type="GO" id="GO:0000287">
    <property type="term" value="F:magnesium ion binding"/>
    <property type="evidence" value="ECO:0007669"/>
    <property type="project" value="UniProtKB-UniRule"/>
</dbReference>
<dbReference type="SFLD" id="SFLDS00001">
    <property type="entry name" value="Enolase"/>
    <property type="match status" value="1"/>
</dbReference>